<protein>
    <submittedName>
        <fullName evidence="1">Uncharacterized protein</fullName>
    </submittedName>
</protein>
<sequence>MLCSCLEGLDMFLEHILQLGVRSGCVGELLMHVCATFTPTASTIVCLLDNDTSLPTANLPFPIPSMRRLSKTWHLRSSHEGESCVDKVEQLGMPTGLTIPNVLPPPHPSSAVVTERMVHSHHRRLRQTGPSLHDVDAPLRHIVSAHDQALDL</sequence>
<proteinExistence type="predicted"/>
<name>A0A2H3AVS4_9AGAR</name>
<dbReference type="Proteomes" id="UP000218334">
    <property type="component" value="Unassembled WGS sequence"/>
</dbReference>
<reference evidence="2" key="1">
    <citation type="journal article" date="2017" name="Nat. Ecol. Evol.">
        <title>Genome expansion and lineage-specific genetic innovations in the forest pathogenic fungi Armillaria.</title>
        <authorList>
            <person name="Sipos G."/>
            <person name="Prasanna A.N."/>
            <person name="Walter M.C."/>
            <person name="O'Connor E."/>
            <person name="Balint B."/>
            <person name="Krizsan K."/>
            <person name="Kiss B."/>
            <person name="Hess J."/>
            <person name="Varga T."/>
            <person name="Slot J."/>
            <person name="Riley R."/>
            <person name="Boka B."/>
            <person name="Rigling D."/>
            <person name="Barry K."/>
            <person name="Lee J."/>
            <person name="Mihaltcheva S."/>
            <person name="LaButti K."/>
            <person name="Lipzen A."/>
            <person name="Waldron R."/>
            <person name="Moloney N.M."/>
            <person name="Sperisen C."/>
            <person name="Kredics L."/>
            <person name="Vagvoelgyi C."/>
            <person name="Patrignani A."/>
            <person name="Fitzpatrick D."/>
            <person name="Nagy I."/>
            <person name="Doyle S."/>
            <person name="Anderson J.B."/>
            <person name="Grigoriev I.V."/>
            <person name="Gueldener U."/>
            <person name="Muensterkoetter M."/>
            <person name="Nagy L.G."/>
        </authorList>
    </citation>
    <scope>NUCLEOTIDE SEQUENCE [LARGE SCALE GENOMIC DNA]</scope>
    <source>
        <strain evidence="2">28-4</strain>
    </source>
</reference>
<evidence type="ECO:0000313" key="1">
    <source>
        <dbReference type="EMBL" id="PBK60834.1"/>
    </source>
</evidence>
<dbReference type="AlphaFoldDB" id="A0A2H3AVS4"/>
<evidence type="ECO:0000313" key="2">
    <source>
        <dbReference type="Proteomes" id="UP000218334"/>
    </source>
</evidence>
<dbReference type="EMBL" id="KZ293482">
    <property type="protein sequence ID" value="PBK60834.1"/>
    <property type="molecule type" value="Genomic_DNA"/>
</dbReference>
<gene>
    <name evidence="1" type="ORF">ARMSODRAFT_965779</name>
</gene>
<accession>A0A2H3AVS4</accession>
<organism evidence="1 2">
    <name type="scientific">Armillaria solidipes</name>
    <dbReference type="NCBI Taxonomy" id="1076256"/>
    <lineage>
        <taxon>Eukaryota</taxon>
        <taxon>Fungi</taxon>
        <taxon>Dikarya</taxon>
        <taxon>Basidiomycota</taxon>
        <taxon>Agaricomycotina</taxon>
        <taxon>Agaricomycetes</taxon>
        <taxon>Agaricomycetidae</taxon>
        <taxon>Agaricales</taxon>
        <taxon>Marasmiineae</taxon>
        <taxon>Physalacriaceae</taxon>
        <taxon>Armillaria</taxon>
    </lineage>
</organism>
<keyword evidence="2" id="KW-1185">Reference proteome</keyword>